<name>A0A830CW31_9LAMI</name>
<keyword evidence="1" id="KW-0812">Transmembrane</keyword>
<feature type="transmembrane region" description="Helical" evidence="1">
    <location>
        <begin position="164"/>
        <end position="184"/>
    </location>
</feature>
<evidence type="ECO:0000256" key="1">
    <source>
        <dbReference type="SAM" id="Phobius"/>
    </source>
</evidence>
<keyword evidence="1" id="KW-1133">Transmembrane helix</keyword>
<dbReference type="AlphaFoldDB" id="A0A830CW31"/>
<dbReference type="EMBL" id="BMAC01000604">
    <property type="protein sequence ID" value="GFQ00044.1"/>
    <property type="molecule type" value="Genomic_DNA"/>
</dbReference>
<evidence type="ECO:0000313" key="3">
    <source>
        <dbReference type="Proteomes" id="UP000653305"/>
    </source>
</evidence>
<keyword evidence="3" id="KW-1185">Reference proteome</keyword>
<reference evidence="2" key="1">
    <citation type="submission" date="2020-07" db="EMBL/GenBank/DDBJ databases">
        <title>Ethylene signaling mediates host invasion by parasitic plants.</title>
        <authorList>
            <person name="Yoshida S."/>
        </authorList>
    </citation>
    <scope>NUCLEOTIDE SEQUENCE</scope>
    <source>
        <strain evidence="2">Okayama</strain>
    </source>
</reference>
<sequence length="190" mass="22370">MQVIFVIFYFPKSKENIRPFFFAHLLISPKLVSLSHIRVRNLSESEKIRHSIPTTSSRSCRRQLKHLKPSSLQSLSRPKHPNTNRIQFADLTRVPLRGGIPWAVPIMERESQLLHRDQLSRRRDCRRRPGFHFQHQGCRADRHLDTEDQPDPQRVGSFRQVSMLILYCGFTILLIFVLILYYNVANLQSK</sequence>
<evidence type="ECO:0000313" key="2">
    <source>
        <dbReference type="EMBL" id="GFQ00044.1"/>
    </source>
</evidence>
<keyword evidence="1" id="KW-0472">Membrane</keyword>
<accession>A0A830CW31</accession>
<comment type="caution">
    <text evidence="2">The sequence shown here is derived from an EMBL/GenBank/DDBJ whole genome shotgun (WGS) entry which is preliminary data.</text>
</comment>
<gene>
    <name evidence="2" type="ORF">PHJA_002148400</name>
</gene>
<protein>
    <submittedName>
        <fullName evidence="2">Mitochondrial import inner membrane translocase subunit tim23-1</fullName>
    </submittedName>
</protein>
<organism evidence="2 3">
    <name type="scientific">Phtheirospermum japonicum</name>
    <dbReference type="NCBI Taxonomy" id="374723"/>
    <lineage>
        <taxon>Eukaryota</taxon>
        <taxon>Viridiplantae</taxon>
        <taxon>Streptophyta</taxon>
        <taxon>Embryophyta</taxon>
        <taxon>Tracheophyta</taxon>
        <taxon>Spermatophyta</taxon>
        <taxon>Magnoliopsida</taxon>
        <taxon>eudicotyledons</taxon>
        <taxon>Gunneridae</taxon>
        <taxon>Pentapetalae</taxon>
        <taxon>asterids</taxon>
        <taxon>lamiids</taxon>
        <taxon>Lamiales</taxon>
        <taxon>Orobanchaceae</taxon>
        <taxon>Orobanchaceae incertae sedis</taxon>
        <taxon>Phtheirospermum</taxon>
    </lineage>
</organism>
<proteinExistence type="predicted"/>
<dbReference type="Proteomes" id="UP000653305">
    <property type="component" value="Unassembled WGS sequence"/>
</dbReference>